<reference evidence="1" key="1">
    <citation type="submission" date="2020-05" db="EMBL/GenBank/DDBJ databases">
        <title>Large-scale comparative analyses of tick genomes elucidate their genetic diversity and vector capacities.</title>
        <authorList>
            <person name="Jia N."/>
            <person name="Wang J."/>
            <person name="Shi W."/>
            <person name="Du L."/>
            <person name="Sun Y."/>
            <person name="Zhan W."/>
            <person name="Jiang J."/>
            <person name="Wang Q."/>
            <person name="Zhang B."/>
            <person name="Ji P."/>
            <person name="Sakyi L.B."/>
            <person name="Cui X."/>
            <person name="Yuan T."/>
            <person name="Jiang B."/>
            <person name="Yang W."/>
            <person name="Lam T.T.-Y."/>
            <person name="Chang Q."/>
            <person name="Ding S."/>
            <person name="Wang X."/>
            <person name="Zhu J."/>
            <person name="Ruan X."/>
            <person name="Zhao L."/>
            <person name="Wei J."/>
            <person name="Que T."/>
            <person name="Du C."/>
            <person name="Cheng J."/>
            <person name="Dai P."/>
            <person name="Han X."/>
            <person name="Huang E."/>
            <person name="Gao Y."/>
            <person name="Liu J."/>
            <person name="Shao H."/>
            <person name="Ye R."/>
            <person name="Li L."/>
            <person name="Wei W."/>
            <person name="Wang X."/>
            <person name="Wang C."/>
            <person name="Yang T."/>
            <person name="Huo Q."/>
            <person name="Li W."/>
            <person name="Guo W."/>
            <person name="Chen H."/>
            <person name="Zhou L."/>
            <person name="Ni X."/>
            <person name="Tian J."/>
            <person name="Zhou Y."/>
            <person name="Sheng Y."/>
            <person name="Liu T."/>
            <person name="Pan Y."/>
            <person name="Xia L."/>
            <person name="Li J."/>
            <person name="Zhao F."/>
            <person name="Cao W."/>
        </authorList>
    </citation>
    <scope>NUCLEOTIDE SEQUENCE</scope>
    <source>
        <strain evidence="1">Dsil-2018</strain>
    </source>
</reference>
<gene>
    <name evidence="1" type="ORF">HPB49_022830</name>
</gene>
<comment type="caution">
    <text evidence="1">The sequence shown here is derived from an EMBL/GenBank/DDBJ whole genome shotgun (WGS) entry which is preliminary data.</text>
</comment>
<proteinExistence type="predicted"/>
<keyword evidence="2" id="KW-1185">Reference proteome</keyword>
<name>A0ACB8CN39_DERSI</name>
<accession>A0ACB8CN39</accession>
<dbReference type="EMBL" id="CM023475">
    <property type="protein sequence ID" value="KAH7946295.1"/>
    <property type="molecule type" value="Genomic_DNA"/>
</dbReference>
<organism evidence="1 2">
    <name type="scientific">Dermacentor silvarum</name>
    <name type="common">Tick</name>
    <dbReference type="NCBI Taxonomy" id="543639"/>
    <lineage>
        <taxon>Eukaryota</taxon>
        <taxon>Metazoa</taxon>
        <taxon>Ecdysozoa</taxon>
        <taxon>Arthropoda</taxon>
        <taxon>Chelicerata</taxon>
        <taxon>Arachnida</taxon>
        <taxon>Acari</taxon>
        <taxon>Parasitiformes</taxon>
        <taxon>Ixodida</taxon>
        <taxon>Ixodoidea</taxon>
        <taxon>Ixodidae</taxon>
        <taxon>Rhipicephalinae</taxon>
        <taxon>Dermacentor</taxon>
    </lineage>
</organism>
<protein>
    <submittedName>
        <fullName evidence="1">Uncharacterized protein</fullName>
    </submittedName>
</protein>
<evidence type="ECO:0000313" key="2">
    <source>
        <dbReference type="Proteomes" id="UP000821865"/>
    </source>
</evidence>
<sequence>MCWNTKYAMTERLAELRAPISVELCESDVDNFNSKEWKLLAAVVKVLQPLDQATTELCADCYPTLSQVIPTAHCTQVVSHERVSEDYLGAPVLPQSEYPLEWWKSHGSQLYPVLAKVAQKYLSIPATQARSERLFATAENIVSSQRELLLPDHVEQLVFLHENLGWFLSAGVSELDDGSFGTALGDVRFEQYVTVDSTVETCGPLMDSKIVQIVRPHE</sequence>
<dbReference type="Proteomes" id="UP000821865">
    <property type="component" value="Chromosome 6"/>
</dbReference>
<evidence type="ECO:0000313" key="1">
    <source>
        <dbReference type="EMBL" id="KAH7946295.1"/>
    </source>
</evidence>